<dbReference type="PANTHER" id="PTHR43899:SF13">
    <property type="entry name" value="RH59310P"/>
    <property type="match status" value="1"/>
</dbReference>
<proteinExistence type="inferred from homology"/>
<evidence type="ECO:0000256" key="2">
    <source>
        <dbReference type="ARBA" id="ARBA00006484"/>
    </source>
</evidence>
<dbReference type="OrthoDB" id="5545019at2759"/>
<dbReference type="Proteomes" id="UP000728032">
    <property type="component" value="Unassembled WGS sequence"/>
</dbReference>
<comment type="similarity">
    <text evidence="2 5">Belongs to the short-chain dehydrogenases/reductases (SDR) family.</text>
</comment>
<dbReference type="EMBL" id="CAJPVJ010002432">
    <property type="protein sequence ID" value="CAG2166285.1"/>
    <property type="molecule type" value="Genomic_DNA"/>
</dbReference>
<keyword evidence="3" id="KW-0521">NADP</keyword>
<dbReference type="GO" id="GO:0005783">
    <property type="term" value="C:endoplasmic reticulum"/>
    <property type="evidence" value="ECO:0007669"/>
    <property type="project" value="UniProtKB-SubCell"/>
</dbReference>
<name>A0A7R9LTV2_9ACAR</name>
<reference evidence="6" key="1">
    <citation type="submission" date="2020-11" db="EMBL/GenBank/DDBJ databases">
        <authorList>
            <person name="Tran Van P."/>
        </authorList>
    </citation>
    <scope>NUCLEOTIDE SEQUENCE</scope>
</reference>
<dbReference type="GO" id="GO:0016491">
    <property type="term" value="F:oxidoreductase activity"/>
    <property type="evidence" value="ECO:0007669"/>
    <property type="project" value="UniProtKB-KW"/>
</dbReference>
<gene>
    <name evidence="6" type="ORF">ONB1V03_LOCUS5809</name>
    <name evidence="7" type="ORF">ONB1V03_LOCUS5810</name>
</gene>
<evidence type="ECO:0008006" key="9">
    <source>
        <dbReference type="Google" id="ProtNLM"/>
    </source>
</evidence>
<dbReference type="InterPro" id="IPR020904">
    <property type="entry name" value="Sc_DH/Rdtase_CS"/>
</dbReference>
<organism evidence="6">
    <name type="scientific">Oppiella nova</name>
    <dbReference type="NCBI Taxonomy" id="334625"/>
    <lineage>
        <taxon>Eukaryota</taxon>
        <taxon>Metazoa</taxon>
        <taxon>Ecdysozoa</taxon>
        <taxon>Arthropoda</taxon>
        <taxon>Chelicerata</taxon>
        <taxon>Arachnida</taxon>
        <taxon>Acari</taxon>
        <taxon>Acariformes</taxon>
        <taxon>Sarcoptiformes</taxon>
        <taxon>Oribatida</taxon>
        <taxon>Brachypylina</taxon>
        <taxon>Oppioidea</taxon>
        <taxon>Oppiidae</taxon>
        <taxon>Oppiella</taxon>
    </lineage>
</organism>
<evidence type="ECO:0000256" key="5">
    <source>
        <dbReference type="RuleBase" id="RU000363"/>
    </source>
</evidence>
<dbReference type="PRINTS" id="PR00081">
    <property type="entry name" value="GDHRDH"/>
</dbReference>
<dbReference type="AlphaFoldDB" id="A0A7R9LTV2"/>
<dbReference type="PIRSF" id="PIRSF000126">
    <property type="entry name" value="11-beta-HSD1"/>
    <property type="match status" value="1"/>
</dbReference>
<dbReference type="FunFam" id="3.40.50.720:FF:000137">
    <property type="entry name" value="Hydroxysteroid (17-beta) dehydrogenase 3"/>
    <property type="match status" value="1"/>
</dbReference>
<dbReference type="SUPFAM" id="SSF51735">
    <property type="entry name" value="NAD(P)-binding Rossmann-fold domains"/>
    <property type="match status" value="1"/>
</dbReference>
<protein>
    <recommendedName>
        <fullName evidence="9">Very-long-chain 3-oxoacyl-CoA reductase</fullName>
    </recommendedName>
</protein>
<dbReference type="Gene3D" id="3.40.50.720">
    <property type="entry name" value="NAD(P)-binding Rossmann-like Domain"/>
    <property type="match status" value="1"/>
</dbReference>
<dbReference type="InterPro" id="IPR036291">
    <property type="entry name" value="NAD(P)-bd_dom_sf"/>
</dbReference>
<evidence type="ECO:0000313" key="8">
    <source>
        <dbReference type="Proteomes" id="UP000728032"/>
    </source>
</evidence>
<evidence type="ECO:0000256" key="1">
    <source>
        <dbReference type="ARBA" id="ARBA00004240"/>
    </source>
</evidence>
<comment type="subcellular location">
    <subcellularLocation>
        <location evidence="1">Endoplasmic reticulum</location>
    </subcellularLocation>
</comment>
<dbReference type="Pfam" id="PF00106">
    <property type="entry name" value="adh_short"/>
    <property type="match status" value="1"/>
</dbReference>
<dbReference type="CDD" id="cd05356">
    <property type="entry name" value="17beta-HSD1_like_SDR_c"/>
    <property type="match status" value="1"/>
</dbReference>
<accession>A0A7R9LTV2</accession>
<keyword evidence="8" id="KW-1185">Reference proteome</keyword>
<keyword evidence="4" id="KW-0560">Oxidoreductase</keyword>
<evidence type="ECO:0000256" key="4">
    <source>
        <dbReference type="ARBA" id="ARBA00023002"/>
    </source>
</evidence>
<dbReference type="InterPro" id="IPR002347">
    <property type="entry name" value="SDR_fam"/>
</dbReference>
<evidence type="ECO:0000256" key="3">
    <source>
        <dbReference type="ARBA" id="ARBA00022857"/>
    </source>
</evidence>
<dbReference type="EMBL" id="CAJPVJ010002432">
    <property type="protein sequence ID" value="CAG2166286.1"/>
    <property type="molecule type" value="Genomic_DNA"/>
</dbReference>
<dbReference type="PRINTS" id="PR00080">
    <property type="entry name" value="SDRFAMILY"/>
</dbReference>
<dbReference type="EMBL" id="OC917257">
    <property type="protein sequence ID" value="CAD7646597.1"/>
    <property type="molecule type" value="Genomic_DNA"/>
</dbReference>
<sequence>MSAMYDLLGRFSVLVVVLWLLWKLSRGLWTSFIASSLGLGVKWCPSDKTWAIITGATDGIGKAYAQRMAKMGYNLLLISRSEDKLNKTKEEILAKHKKCSEVRVLAVDFTQNDIYDRLEATIGSLDDIHVLINNVGISYSYPEYFTQIPDSQKLIESIINCNIISMTRIIELVLPKMEAKRRGVIINLSSYSASYPMPLLSLYASSKIYVDFLSRALQVEYANKGITIQSVLPAYVMTNMSKIRRSSLMVPTPEVYVDHALRTVGIESRTYGYWPHKLQGFLQDSIISNTIGLGSDFNIKLAFNALKDVRRRYYKKEGLKEKTN</sequence>
<evidence type="ECO:0000313" key="7">
    <source>
        <dbReference type="EMBL" id="CAD7646598.1"/>
    </source>
</evidence>
<evidence type="ECO:0000313" key="6">
    <source>
        <dbReference type="EMBL" id="CAD7646597.1"/>
    </source>
</evidence>
<dbReference type="EMBL" id="OC917257">
    <property type="protein sequence ID" value="CAD7646598.1"/>
    <property type="molecule type" value="Genomic_DNA"/>
</dbReference>
<dbReference type="PROSITE" id="PS00061">
    <property type="entry name" value="ADH_SHORT"/>
    <property type="match status" value="1"/>
</dbReference>
<dbReference type="InterPro" id="IPR051019">
    <property type="entry name" value="VLCFA-Steroid_DH"/>
</dbReference>
<dbReference type="PANTHER" id="PTHR43899">
    <property type="entry name" value="RH59310P"/>
    <property type="match status" value="1"/>
</dbReference>